<evidence type="ECO:0000256" key="3">
    <source>
        <dbReference type="ARBA" id="ARBA00022980"/>
    </source>
</evidence>
<sequence length="201" mass="21767">MAAAPARRAVGKSLNLTDPKHAAGLASILTKLYKKPVELNLIELRRPHLNSEILSSVVAEQLRDRRNAPRKAIRDAAWKAPLPTPRAVTALIQAKLASPTTVTSRALQRSSAWGRHRIDSSSILRSLKLSQVSSIRVQAAGRLSKRLTANQAEKKAARRGANAKGPGFMLRGFKKAHVASTVRAGKRRIGSFGIKVDLGHS</sequence>
<protein>
    <recommendedName>
        <fullName evidence="6">Small ribosomal subunit protein uS3m</fullName>
    </recommendedName>
</protein>
<comment type="subcellular location">
    <subcellularLocation>
        <location evidence="1">Mitochondrion</location>
    </subcellularLocation>
</comment>
<evidence type="ECO:0000256" key="4">
    <source>
        <dbReference type="ARBA" id="ARBA00023128"/>
    </source>
</evidence>
<evidence type="ECO:0000313" key="8">
    <source>
        <dbReference type="Proteomes" id="UP001303373"/>
    </source>
</evidence>
<gene>
    <name evidence="7" type="ORF">R9X50_00694400</name>
</gene>
<dbReference type="GO" id="GO:1990904">
    <property type="term" value="C:ribonucleoprotein complex"/>
    <property type="evidence" value="ECO:0007669"/>
    <property type="project" value="UniProtKB-KW"/>
</dbReference>
<evidence type="ECO:0000256" key="1">
    <source>
        <dbReference type="ARBA" id="ARBA00004173"/>
    </source>
</evidence>
<accession>A0AAQ3MA52</accession>
<dbReference type="EMBL" id="CP138591">
    <property type="protein sequence ID" value="WPH04060.1"/>
    <property type="molecule type" value="Genomic_DNA"/>
</dbReference>
<reference evidence="7 8" key="1">
    <citation type="submission" date="2023-11" db="EMBL/GenBank/DDBJ databases">
        <title>An acidophilic fungus is an integral part of prey digestion in a carnivorous sundew plant.</title>
        <authorList>
            <person name="Tsai I.J."/>
        </authorList>
    </citation>
    <scope>NUCLEOTIDE SEQUENCE [LARGE SCALE GENOMIC DNA]</scope>
    <source>
        <strain evidence="7">169a</strain>
    </source>
</reference>
<keyword evidence="8" id="KW-1185">Reference proteome</keyword>
<comment type="similarity">
    <text evidence="2">Belongs to the universal ribosomal protein uS3 family.</text>
</comment>
<evidence type="ECO:0000256" key="6">
    <source>
        <dbReference type="ARBA" id="ARBA00035157"/>
    </source>
</evidence>
<dbReference type="GO" id="GO:0003735">
    <property type="term" value="F:structural constituent of ribosome"/>
    <property type="evidence" value="ECO:0007669"/>
    <property type="project" value="InterPro"/>
</dbReference>
<keyword evidence="5" id="KW-0687">Ribonucleoprotein</keyword>
<evidence type="ECO:0000313" key="7">
    <source>
        <dbReference type="EMBL" id="WPH04060.1"/>
    </source>
</evidence>
<evidence type="ECO:0000256" key="2">
    <source>
        <dbReference type="ARBA" id="ARBA00010761"/>
    </source>
</evidence>
<dbReference type="Proteomes" id="UP001303373">
    <property type="component" value="Chromosome 12"/>
</dbReference>
<dbReference type="Pfam" id="PF05316">
    <property type="entry name" value="VAR1"/>
    <property type="match status" value="1"/>
</dbReference>
<evidence type="ECO:0000256" key="5">
    <source>
        <dbReference type="ARBA" id="ARBA00023274"/>
    </source>
</evidence>
<keyword evidence="4" id="KW-0496">Mitochondrion</keyword>
<proteinExistence type="inferred from homology"/>
<dbReference type="GO" id="GO:0006412">
    <property type="term" value="P:translation"/>
    <property type="evidence" value="ECO:0007669"/>
    <property type="project" value="InterPro"/>
</dbReference>
<dbReference type="GO" id="GO:0005840">
    <property type="term" value="C:ribosome"/>
    <property type="evidence" value="ECO:0007669"/>
    <property type="project" value="UniProtKB-KW"/>
</dbReference>
<dbReference type="GO" id="GO:0005739">
    <property type="term" value="C:mitochondrion"/>
    <property type="evidence" value="ECO:0007669"/>
    <property type="project" value="UniProtKB-SubCell"/>
</dbReference>
<keyword evidence="3" id="KW-0689">Ribosomal protein</keyword>
<organism evidence="7 8">
    <name type="scientific">Acrodontium crateriforme</name>
    <dbReference type="NCBI Taxonomy" id="150365"/>
    <lineage>
        <taxon>Eukaryota</taxon>
        <taxon>Fungi</taxon>
        <taxon>Dikarya</taxon>
        <taxon>Ascomycota</taxon>
        <taxon>Pezizomycotina</taxon>
        <taxon>Dothideomycetes</taxon>
        <taxon>Dothideomycetidae</taxon>
        <taxon>Mycosphaerellales</taxon>
        <taxon>Teratosphaeriaceae</taxon>
        <taxon>Acrodontium</taxon>
    </lineage>
</organism>
<dbReference type="AlphaFoldDB" id="A0AAQ3MA52"/>
<name>A0AAQ3MA52_9PEZI</name>
<dbReference type="InterPro" id="IPR007980">
    <property type="entry name" value="Ribosomal_uS3m_fun"/>
</dbReference>